<evidence type="ECO:0000256" key="3">
    <source>
        <dbReference type="RuleBase" id="RU000383"/>
    </source>
</evidence>
<dbReference type="SUPFAM" id="SSF47954">
    <property type="entry name" value="Cyclin-like"/>
    <property type="match status" value="2"/>
</dbReference>
<dbReference type="InterPro" id="IPR006671">
    <property type="entry name" value="Cyclin_N"/>
</dbReference>
<dbReference type="EMBL" id="FJOG01000039">
    <property type="protein sequence ID" value="CZR66746.1"/>
    <property type="molecule type" value="Genomic_DNA"/>
</dbReference>
<dbReference type="FunFam" id="1.10.472.10:FF:000101">
    <property type="entry name" value="Cyclin, putative"/>
    <property type="match status" value="1"/>
</dbReference>
<dbReference type="SMART" id="SM00385">
    <property type="entry name" value="CYCLIN"/>
    <property type="match status" value="2"/>
</dbReference>
<name>A0A1L7XP90_9HELO</name>
<accession>A0A1L7XP90</accession>
<dbReference type="GO" id="GO:0016538">
    <property type="term" value="F:cyclin-dependent protein serine/threonine kinase regulator activity"/>
    <property type="evidence" value="ECO:0007669"/>
    <property type="project" value="InterPro"/>
</dbReference>
<keyword evidence="6" id="KW-0808">Transferase</keyword>
<comment type="similarity">
    <text evidence="1">Belongs to the cyclin family. Cyclin C subfamily.</text>
</comment>
<keyword evidence="7" id="KW-1185">Reference proteome</keyword>
<keyword evidence="3" id="KW-0195">Cyclin</keyword>
<feature type="compositionally biased region" description="Basic and acidic residues" evidence="4">
    <location>
        <begin position="284"/>
        <end position="296"/>
    </location>
</feature>
<proteinExistence type="inferred from homology"/>
<feature type="domain" description="Cyclin-like" evidence="5">
    <location>
        <begin position="54"/>
        <end position="153"/>
    </location>
</feature>
<evidence type="ECO:0000313" key="7">
    <source>
        <dbReference type="Proteomes" id="UP000184330"/>
    </source>
</evidence>
<gene>
    <name evidence="6" type="ORF">PAC_16647</name>
</gene>
<dbReference type="GO" id="GO:0016301">
    <property type="term" value="F:kinase activity"/>
    <property type="evidence" value="ECO:0007669"/>
    <property type="project" value="UniProtKB-KW"/>
</dbReference>
<feature type="region of interest" description="Disordered" evidence="4">
    <location>
        <begin position="284"/>
        <end position="425"/>
    </location>
</feature>
<feature type="domain" description="Cyclin-like" evidence="5">
    <location>
        <begin position="166"/>
        <end position="252"/>
    </location>
</feature>
<dbReference type="STRING" id="576137.A0A1L7XP90"/>
<feature type="compositionally biased region" description="Basic and acidic residues" evidence="4">
    <location>
        <begin position="387"/>
        <end position="399"/>
    </location>
</feature>
<keyword evidence="6" id="KW-0418">Kinase</keyword>
<dbReference type="Gene3D" id="1.10.472.10">
    <property type="entry name" value="Cyclin-like"/>
    <property type="match status" value="2"/>
</dbReference>
<feature type="compositionally biased region" description="Acidic residues" evidence="4">
    <location>
        <begin position="377"/>
        <end position="386"/>
    </location>
</feature>
<dbReference type="FunFam" id="1.10.472.10:FF:000073">
    <property type="entry name" value="C-type cyclin"/>
    <property type="match status" value="1"/>
</dbReference>
<evidence type="ECO:0000256" key="4">
    <source>
        <dbReference type="SAM" id="MobiDB-lite"/>
    </source>
</evidence>
<dbReference type="Pfam" id="PF00134">
    <property type="entry name" value="Cyclin_N"/>
    <property type="match status" value="1"/>
</dbReference>
<dbReference type="InterPro" id="IPR013763">
    <property type="entry name" value="Cyclin-like_dom"/>
</dbReference>
<evidence type="ECO:0000256" key="2">
    <source>
        <dbReference type="ARBA" id="ARBA00014912"/>
    </source>
</evidence>
<feature type="compositionally biased region" description="Basic and acidic residues" evidence="4">
    <location>
        <begin position="361"/>
        <end position="376"/>
    </location>
</feature>
<protein>
    <recommendedName>
        <fullName evidence="2">RNA polymerase II holoenzyme cyclin-like subunit</fullName>
    </recommendedName>
</protein>
<dbReference type="CDD" id="cd20546">
    <property type="entry name" value="CYCLIN_SpCG1C_ScCTK2-like_rpt2"/>
    <property type="match status" value="1"/>
</dbReference>
<evidence type="ECO:0000259" key="5">
    <source>
        <dbReference type="SMART" id="SM00385"/>
    </source>
</evidence>
<dbReference type="Proteomes" id="UP000184330">
    <property type="component" value="Unassembled WGS sequence"/>
</dbReference>
<sequence length="425" mass="48224">MAPQVVTFQAQTGPHPSYIHVAEQYVFQQQIQNSLVAIGTNPTREDTFRLQGVQWINDVRTALQLPVRTFCTAVHYFHKFRLVHKDNEYQYPDAAAAALLTACKIEDTLKKSREILCAAHNLKVSASEHLSSDDAAFEGPSKVVIGLERLMLEASGFDFRVRYPHKHLIKLAREAGLDKDVTRVGYNIMIDLYRTFAPLKQSCSTMSFACLELATKVLEKQQEKLNGKNAPRYKKWGTRRAEVLETILDLLDLYTHFQKSSIVGPGHSMDKFIQLKIKVNQEAGEGHRYTETHEAPKTNGFNKNIKTPKTPVTPASPADVRTNGKDGASPATLSPRSSGSGRRGIGARGQDGTVRFMLDAEQAKEEKEITSKYFKEEYEEYEVEVDEPIKPEKKEDRRPQQPYQRNGPNGRDDRPPFHQNKRIRR</sequence>
<dbReference type="OrthoDB" id="4951845at2759"/>
<evidence type="ECO:0000256" key="1">
    <source>
        <dbReference type="ARBA" id="ARBA00008638"/>
    </source>
</evidence>
<organism evidence="6 7">
    <name type="scientific">Phialocephala subalpina</name>
    <dbReference type="NCBI Taxonomy" id="576137"/>
    <lineage>
        <taxon>Eukaryota</taxon>
        <taxon>Fungi</taxon>
        <taxon>Dikarya</taxon>
        <taxon>Ascomycota</taxon>
        <taxon>Pezizomycotina</taxon>
        <taxon>Leotiomycetes</taxon>
        <taxon>Helotiales</taxon>
        <taxon>Mollisiaceae</taxon>
        <taxon>Phialocephala</taxon>
        <taxon>Phialocephala fortinii species complex</taxon>
    </lineage>
</organism>
<evidence type="ECO:0000313" key="6">
    <source>
        <dbReference type="EMBL" id="CZR66746.1"/>
    </source>
</evidence>
<dbReference type="InterPro" id="IPR036915">
    <property type="entry name" value="Cyclin-like_sf"/>
</dbReference>
<dbReference type="InterPro" id="IPR043198">
    <property type="entry name" value="Cyclin/Ssn8"/>
</dbReference>
<dbReference type="AlphaFoldDB" id="A0A1L7XP90"/>
<reference evidence="6 7" key="1">
    <citation type="submission" date="2016-03" db="EMBL/GenBank/DDBJ databases">
        <authorList>
            <person name="Ploux O."/>
        </authorList>
    </citation>
    <scope>NUCLEOTIDE SEQUENCE [LARGE SCALE GENOMIC DNA]</scope>
    <source>
        <strain evidence="6 7">UAMH 11012</strain>
    </source>
</reference>
<dbReference type="PANTHER" id="PTHR10026">
    <property type="entry name" value="CYCLIN"/>
    <property type="match status" value="1"/>
</dbReference>
<dbReference type="GO" id="GO:0006357">
    <property type="term" value="P:regulation of transcription by RNA polymerase II"/>
    <property type="evidence" value="ECO:0007669"/>
    <property type="project" value="InterPro"/>
</dbReference>